<keyword evidence="2" id="KW-0969">Cilium</keyword>
<comment type="caution">
    <text evidence="2">The sequence shown here is derived from an EMBL/GenBank/DDBJ whole genome shotgun (WGS) entry which is preliminary data.</text>
</comment>
<evidence type="ECO:0000256" key="1">
    <source>
        <dbReference type="SAM" id="SignalP"/>
    </source>
</evidence>
<dbReference type="EMBL" id="VHQI01000012">
    <property type="protein sequence ID" value="TPW40757.1"/>
    <property type="molecule type" value="Genomic_DNA"/>
</dbReference>
<dbReference type="InterPro" id="IPR009420">
    <property type="entry name" value="FlhE"/>
</dbReference>
<feature type="signal peptide" evidence="1">
    <location>
        <begin position="1"/>
        <end position="20"/>
    </location>
</feature>
<gene>
    <name evidence="2" type="ORF">FKM52_17195</name>
</gene>
<dbReference type="AlphaFoldDB" id="A0A506V540"/>
<name>A0A506V540_9GAMM</name>
<dbReference type="Pfam" id="PF06366">
    <property type="entry name" value="FlhE"/>
    <property type="match status" value="1"/>
</dbReference>
<dbReference type="OrthoDB" id="6521367at2"/>
<accession>A0A506V540</accession>
<feature type="chain" id="PRO_5021330819" evidence="1">
    <location>
        <begin position="21"/>
        <end position="136"/>
    </location>
</feature>
<keyword evidence="3" id="KW-1185">Reference proteome</keyword>
<proteinExistence type="predicted"/>
<keyword evidence="1" id="KW-0732">Signal</keyword>
<keyword evidence="2" id="KW-0966">Cell projection</keyword>
<sequence length="136" mass="14267">MKLILLAAALLAVAPPAALAAHGAWSGSAAGPRLSVGKQSYPGPAISPPSPLPAGARLNQIAWRITLLSPPPPGLQIKLCSVSACIELDQLAGQRAAPLPFLPGETLRFIYAVEAYGQLRPPVQITRSQVTVNYQW</sequence>
<keyword evidence="2" id="KW-0282">Flagellum</keyword>
<protein>
    <submittedName>
        <fullName evidence="2">Flagellar protein FlhE</fullName>
    </submittedName>
</protein>
<dbReference type="Proteomes" id="UP000319523">
    <property type="component" value="Unassembled WGS sequence"/>
</dbReference>
<evidence type="ECO:0000313" key="2">
    <source>
        <dbReference type="EMBL" id="TPW40757.1"/>
    </source>
</evidence>
<organism evidence="2 3">
    <name type="scientific">Mixta tenebrionis</name>
    <dbReference type="NCBI Taxonomy" id="2562439"/>
    <lineage>
        <taxon>Bacteria</taxon>
        <taxon>Pseudomonadati</taxon>
        <taxon>Pseudomonadota</taxon>
        <taxon>Gammaproteobacteria</taxon>
        <taxon>Enterobacterales</taxon>
        <taxon>Erwiniaceae</taxon>
        <taxon>Mixta</taxon>
    </lineage>
</organism>
<reference evidence="2 3" key="1">
    <citation type="submission" date="2019-06" db="EMBL/GenBank/DDBJ databases">
        <authorList>
            <person name="Yang Y."/>
        </authorList>
    </citation>
    <scope>NUCLEOTIDE SEQUENCE [LARGE SCALE GENOMIC DNA]</scope>
    <source>
        <strain evidence="2 3">BIT-26</strain>
    </source>
</reference>
<evidence type="ECO:0000313" key="3">
    <source>
        <dbReference type="Proteomes" id="UP000319523"/>
    </source>
</evidence>